<organism evidence="1 2">
    <name type="scientific">Fluctibacter corallii</name>
    <dbReference type="NCBI Taxonomy" id="2984329"/>
    <lineage>
        <taxon>Bacteria</taxon>
        <taxon>Pseudomonadati</taxon>
        <taxon>Pseudomonadota</taxon>
        <taxon>Gammaproteobacteria</taxon>
        <taxon>Alteromonadales</taxon>
        <taxon>Alteromonadaceae</taxon>
        <taxon>Fluctibacter</taxon>
    </lineage>
</organism>
<accession>A0ABT3A4Z4</accession>
<gene>
    <name evidence="1" type="ORF">OE749_01280</name>
</gene>
<evidence type="ECO:0000313" key="1">
    <source>
        <dbReference type="EMBL" id="MCV2883327.1"/>
    </source>
</evidence>
<sequence>MNVLAQRLQENAKRRFDWLASAFNSEPSPCETCAFEKKCKQEKLACTRFFNYVEYGERYRYRKEENNEPNRSTYIKVFLNRNEALLTDAEISTIKKLNKVRGINHKMLAEQFFLLPDMVRKIVGAA</sequence>
<dbReference type="Proteomes" id="UP001652504">
    <property type="component" value="Unassembled WGS sequence"/>
</dbReference>
<name>A0ABT3A4Z4_9ALTE</name>
<proteinExistence type="predicted"/>
<dbReference type="EMBL" id="JAOWKX010000001">
    <property type="protein sequence ID" value="MCV2883327.1"/>
    <property type="molecule type" value="Genomic_DNA"/>
</dbReference>
<evidence type="ECO:0000313" key="2">
    <source>
        <dbReference type="Proteomes" id="UP001652504"/>
    </source>
</evidence>
<reference evidence="1 2" key="1">
    <citation type="submission" date="2022-10" db="EMBL/GenBank/DDBJ databases">
        <title>Aestuariibacter sp. AA17 isolated from Montipora capitata coral fragment.</title>
        <authorList>
            <person name="Emsley S.A."/>
            <person name="Pfannmuller K.M."/>
            <person name="Loughran R.M."/>
            <person name="Shlafstein M."/>
            <person name="Papke E."/>
            <person name="Saw J.H."/>
            <person name="Ushijima B."/>
            <person name="Videau P."/>
        </authorList>
    </citation>
    <scope>NUCLEOTIDE SEQUENCE [LARGE SCALE GENOMIC DNA]</scope>
    <source>
        <strain evidence="1 2">AA17</strain>
    </source>
</reference>
<protein>
    <submittedName>
        <fullName evidence="1">Uncharacterized protein</fullName>
    </submittedName>
</protein>
<dbReference type="RefSeq" id="WP_263710527.1">
    <property type="nucleotide sequence ID" value="NZ_JAOWKX010000001.1"/>
</dbReference>
<comment type="caution">
    <text evidence="1">The sequence shown here is derived from an EMBL/GenBank/DDBJ whole genome shotgun (WGS) entry which is preliminary data.</text>
</comment>
<keyword evidence="2" id="KW-1185">Reference proteome</keyword>